<evidence type="ECO:0000256" key="2">
    <source>
        <dbReference type="ARBA" id="ARBA00022729"/>
    </source>
</evidence>
<keyword evidence="2" id="KW-0732">Signal</keyword>
<dbReference type="PANTHER" id="PTHR41164:SF1">
    <property type="entry name" value="CURLI PRODUCTION ASSEMBLY_TRANSPORT COMPONENT CSGG"/>
    <property type="match status" value="1"/>
</dbReference>
<comment type="caution">
    <text evidence="6">The sequence shown here is derived from an EMBL/GenBank/DDBJ whole genome shotgun (WGS) entry which is preliminary data.</text>
</comment>
<evidence type="ECO:0000256" key="3">
    <source>
        <dbReference type="ARBA" id="ARBA00023136"/>
    </source>
</evidence>
<evidence type="ECO:0000256" key="1">
    <source>
        <dbReference type="ARBA" id="ARBA00022475"/>
    </source>
</evidence>
<keyword evidence="5" id="KW-0449">Lipoprotein</keyword>
<proteinExistence type="predicted"/>
<sequence length="422" mass="45316">MRIRSFLSASMVTFFLIFSFLQRAEAGVKRIAVLDFEDSSVTTSQTQQVIVTQGGVMSQQMERGKVGRAVSDMLITEFVKDGTFKVIERNQLEKILSEQKLSISGVIDPSDAAKLGKVLGVSAVIVGSVTQFGVDRQTIGLFGIGIKKSTAKVAINARMIDTSSGEIFFAAEGSGEEEASGVDVGGYINVDSASFANSILGVATKKALKDIVKQIREQSAKLKESVITAYVAMCDIKANTFIIDSGKESGIENDQTLYVIKVLKEVKSPKTGEVIKRITDVIAELKITEVDKTSATATCVSGKCDIIKEGDMVSTSSGKETKEQLAKLKASINASVAYVEPSNKTIIFDAGKDQGVEKDQIFYVTKVIKEIKSPTTGEIIKRITDIVAEFKVTEVDKSSATAAFVSGGFENVKEGDKISSSK</sequence>
<accession>A0A5J4KWN0</accession>
<evidence type="ECO:0000256" key="5">
    <source>
        <dbReference type="ARBA" id="ARBA00023288"/>
    </source>
</evidence>
<gene>
    <name evidence="6" type="ORF">A45J_0090</name>
</gene>
<protein>
    <recommendedName>
        <fullName evidence="7">Flagellar assembly protein T C-terminal domain-containing protein</fullName>
    </recommendedName>
</protein>
<dbReference type="Gene3D" id="3.40.50.10610">
    <property type="entry name" value="ABC-type transport auxiliary lipoprotein component"/>
    <property type="match status" value="1"/>
</dbReference>
<dbReference type="GO" id="GO:0030288">
    <property type="term" value="C:outer membrane-bounded periplasmic space"/>
    <property type="evidence" value="ECO:0007669"/>
    <property type="project" value="InterPro"/>
</dbReference>
<dbReference type="Pfam" id="PF03783">
    <property type="entry name" value="CsgG"/>
    <property type="match status" value="1"/>
</dbReference>
<reference evidence="6" key="1">
    <citation type="submission" date="2019-10" db="EMBL/GenBank/DDBJ databases">
        <title>Metagenomic sequencing of thiosulfate-disproportionating enrichment culture.</title>
        <authorList>
            <person name="Umezawa K."/>
            <person name="Kojima H."/>
            <person name="Fukui M."/>
        </authorList>
    </citation>
    <scope>NUCLEOTIDE SEQUENCE</scope>
    <source>
        <strain evidence="6">45J</strain>
    </source>
</reference>
<organism evidence="6">
    <name type="scientific">hot springs metagenome</name>
    <dbReference type="NCBI Taxonomy" id="433727"/>
    <lineage>
        <taxon>unclassified sequences</taxon>
        <taxon>metagenomes</taxon>
        <taxon>ecological metagenomes</taxon>
    </lineage>
</organism>
<evidence type="ECO:0000313" key="6">
    <source>
        <dbReference type="EMBL" id="GER92375.1"/>
    </source>
</evidence>
<dbReference type="PANTHER" id="PTHR41164">
    <property type="entry name" value="CURLI PRODUCTION ASSEMBLY/TRANSPORT COMPONENT CSGG"/>
    <property type="match status" value="1"/>
</dbReference>
<keyword evidence="1" id="KW-1003">Cell membrane</keyword>
<dbReference type="AlphaFoldDB" id="A0A5J4KWN0"/>
<evidence type="ECO:0000256" key="4">
    <source>
        <dbReference type="ARBA" id="ARBA00023139"/>
    </source>
</evidence>
<dbReference type="EMBL" id="BLAB01000001">
    <property type="protein sequence ID" value="GER92375.1"/>
    <property type="molecule type" value="Genomic_DNA"/>
</dbReference>
<evidence type="ECO:0008006" key="7">
    <source>
        <dbReference type="Google" id="ProtNLM"/>
    </source>
</evidence>
<name>A0A5J4KWN0_9ZZZZ</name>
<dbReference type="InterPro" id="IPR005534">
    <property type="entry name" value="Curli_assmbl/transp-comp_CsgG"/>
</dbReference>
<keyword evidence="4" id="KW-0564">Palmitate</keyword>
<keyword evidence="3" id="KW-0472">Membrane</keyword>